<sequence length="115" mass="12053">MDRDAARQMKAQLADYAAELYVARGEEIAARTVGTGASPRLAIGLAPTGPDDEESFEIAVRYEVPEVRGIAESLVAQLGPAVDVRETGPVRALRPGGSDDVAPPARTRPASPRSG</sequence>
<evidence type="ECO:0000313" key="3">
    <source>
        <dbReference type="Proteomes" id="UP001321475"/>
    </source>
</evidence>
<feature type="compositionally biased region" description="Low complexity" evidence="1">
    <location>
        <begin position="102"/>
        <end position="115"/>
    </location>
</feature>
<evidence type="ECO:0000256" key="1">
    <source>
        <dbReference type="SAM" id="MobiDB-lite"/>
    </source>
</evidence>
<proteinExistence type="predicted"/>
<reference evidence="3" key="1">
    <citation type="journal article" date="2019" name="Int. J. Syst. Evol. Microbiol.">
        <title>The Global Catalogue of Microorganisms (GCM) 10K type strain sequencing project: providing services to taxonomists for standard genome sequencing and annotation.</title>
        <authorList>
            <consortium name="The Broad Institute Genomics Platform"/>
            <consortium name="The Broad Institute Genome Sequencing Center for Infectious Disease"/>
            <person name="Wu L."/>
            <person name="Ma J."/>
        </authorList>
    </citation>
    <scope>NUCLEOTIDE SEQUENCE [LARGE SCALE GENOMIC DNA]</scope>
    <source>
        <strain evidence="3">NBRC 108565</strain>
    </source>
</reference>
<gene>
    <name evidence="2" type="ORF">GCM10025865_09470</name>
</gene>
<dbReference type="EMBL" id="AP027729">
    <property type="protein sequence ID" value="BDZ41648.1"/>
    <property type="molecule type" value="Genomic_DNA"/>
</dbReference>
<keyword evidence="3" id="KW-1185">Reference proteome</keyword>
<accession>A0ABM8G104</accession>
<evidence type="ECO:0000313" key="2">
    <source>
        <dbReference type="EMBL" id="BDZ41648.1"/>
    </source>
</evidence>
<feature type="region of interest" description="Disordered" evidence="1">
    <location>
        <begin position="89"/>
        <end position="115"/>
    </location>
</feature>
<dbReference type="Proteomes" id="UP001321475">
    <property type="component" value="Chromosome"/>
</dbReference>
<dbReference type="RefSeq" id="WP_286218757.1">
    <property type="nucleotide sequence ID" value="NZ_AP027729.1"/>
</dbReference>
<protein>
    <submittedName>
        <fullName evidence="2">Uncharacterized protein</fullName>
    </submittedName>
</protein>
<name>A0ABM8G104_9CELL</name>
<organism evidence="2 3">
    <name type="scientific">Paraoerskovia sediminicola</name>
    <dbReference type="NCBI Taxonomy" id="1138587"/>
    <lineage>
        <taxon>Bacteria</taxon>
        <taxon>Bacillati</taxon>
        <taxon>Actinomycetota</taxon>
        <taxon>Actinomycetes</taxon>
        <taxon>Micrococcales</taxon>
        <taxon>Cellulomonadaceae</taxon>
        <taxon>Paraoerskovia</taxon>
    </lineage>
</organism>